<dbReference type="EC" id="6.6.1.1" evidence="2"/>
<evidence type="ECO:0000256" key="3">
    <source>
        <dbReference type="ARBA" id="ARBA00022531"/>
    </source>
</evidence>
<dbReference type="GO" id="GO:0015979">
    <property type="term" value="P:photosynthesis"/>
    <property type="evidence" value="ECO:0007669"/>
    <property type="project" value="UniProtKB-KW"/>
</dbReference>
<dbReference type="InterPro" id="IPR003672">
    <property type="entry name" value="CobN/Mg_chltase"/>
</dbReference>
<dbReference type="EMBL" id="FNEB01000012">
    <property type="protein sequence ID" value="SDJ29431.1"/>
    <property type="molecule type" value="Genomic_DNA"/>
</dbReference>
<evidence type="ECO:0000313" key="12">
    <source>
        <dbReference type="EMBL" id="SDJ29431.1"/>
    </source>
</evidence>
<dbReference type="OrthoDB" id="9757976at2"/>
<evidence type="ECO:0000256" key="4">
    <source>
        <dbReference type="ARBA" id="ARBA00022598"/>
    </source>
</evidence>
<evidence type="ECO:0000256" key="8">
    <source>
        <dbReference type="ARBA" id="ARBA00023444"/>
    </source>
</evidence>
<evidence type="ECO:0000256" key="7">
    <source>
        <dbReference type="ARBA" id="ARBA00023171"/>
    </source>
</evidence>
<dbReference type="GO" id="GO:0005524">
    <property type="term" value="F:ATP binding"/>
    <property type="evidence" value="ECO:0007669"/>
    <property type="project" value="UniProtKB-KW"/>
</dbReference>
<evidence type="ECO:0000259" key="11">
    <source>
        <dbReference type="Pfam" id="PF11965"/>
    </source>
</evidence>
<keyword evidence="13" id="KW-1185">Reference proteome</keyword>
<gene>
    <name evidence="12" type="ORF">SAMN05421850_11222</name>
</gene>
<dbReference type="Proteomes" id="UP000199340">
    <property type="component" value="Unassembled WGS sequence"/>
</dbReference>
<feature type="domain" description="Magnesium chelatase subunit H N-terminal" evidence="11">
    <location>
        <begin position="15"/>
        <end position="173"/>
    </location>
</feature>
<keyword evidence="3" id="KW-0602">Photosynthesis</keyword>
<keyword evidence="4" id="KW-0436">Ligase</keyword>
<name>A0A1G8SJQ2_9RHOB</name>
<accession>A0A1G8SJQ2</accession>
<keyword evidence="6" id="KW-0067">ATP-binding</keyword>
<keyword evidence="5" id="KW-0547">Nucleotide-binding</keyword>
<dbReference type="NCBIfam" id="NF009942">
    <property type="entry name" value="PRK13405.1"/>
    <property type="match status" value="1"/>
</dbReference>
<evidence type="ECO:0000256" key="1">
    <source>
        <dbReference type="ARBA" id="ARBA00010851"/>
    </source>
</evidence>
<proteinExistence type="inferred from homology"/>
<dbReference type="Pfam" id="PF02514">
    <property type="entry name" value="CobN-Mg_chel"/>
    <property type="match status" value="1"/>
</dbReference>
<protein>
    <recommendedName>
        <fullName evidence="2">magnesium chelatase</fullName>
        <ecNumber evidence="2">6.6.1.1</ecNumber>
    </recommendedName>
</protein>
<organism evidence="12 13">
    <name type="scientific">Lutimaribacter saemankumensis</name>
    <dbReference type="NCBI Taxonomy" id="490829"/>
    <lineage>
        <taxon>Bacteria</taxon>
        <taxon>Pseudomonadati</taxon>
        <taxon>Pseudomonadota</taxon>
        <taxon>Alphaproteobacteria</taxon>
        <taxon>Rhodobacterales</taxon>
        <taxon>Roseobacteraceae</taxon>
        <taxon>Lutimaribacter</taxon>
    </lineage>
</organism>
<dbReference type="PANTHER" id="PTHR44119">
    <property type="entry name" value="MAGNESIUM-CHELATASE SUBUNIT CHLH, CHLOROPLASTIC"/>
    <property type="match status" value="1"/>
</dbReference>
<evidence type="ECO:0000256" key="6">
    <source>
        <dbReference type="ARBA" id="ARBA00022840"/>
    </source>
</evidence>
<sequence>MRGDDVTTGVKPYNIVIITLDSHAAGPVARAGLRLVQDFPGLTVTVHAAAEWAETPDALAETRARIAEADMVVANLLFLEEHIRPVLADLQAVRDRVDGMIGVIADAEIIKLTKLGRLDMAQPASGMMKLMKKLRGGSKPNSDSGEKRMKQLRRLPRILRLIPGKAQDLRSWFLVMQYWLGGSDDNIEQMVRYLLGKYAATRPQWLGAQAAEPLEYPEVALYHPDLKDRITTDPTDIKGPKNPVGTVGLLMMRSYILSSDTAHYDQVIRQLESRGLRVLPAYAGGLDGRPAIKSFFADDDGAAKIDVLLSLTGFSLVGGPAYNDSAGAVEVLKRLDIPYITAHPLEFQTLGQWSASEQGLGPIETTMLIALPELDGATSPTVFGGRHGAEGCTGCQHACPCAGSDKAMAPCRERIDSLAEKVQRLARLRRRKVAEKKIAIVLFGFPPNAGAVGTAAYLNVFESLHNTMKRMKAEGYTIDVPDTVAELRAAVLEGNARQYGQEANVAAHVSADDIVANTPPLKVIESVWGPAPGKVQSDGRGVFVLGQHFGNVFVGVQPTFGYEGDPMRLLFEKGFAPTHAFVQFYLWLKNRFQADAVLHFGMHGALEFMPGKQAGLGARDWPDRLIGEMPNIYLYASNNPSEASLAKRRSGAVTVTHMTPPLAASGLYKGLAELKDSLSRWRGMEDGPDRDDLETLIAEQAEAVDMGGIGPAQMWLKLLETEDALIPDGLHILGKELTDAERAAYADVMEDADDDTRARVQAILQEDHEIPALLRALSARYIPPVHGGDLIRSPDILPTGRNIHAFDPFRMPTEYACREGAKQAQLLLDTHPELPRSVALVLWGSDNIKSDGGPIGQALALLGAKPRFDAFGRLSGADLIPLAELGRPRIDVVITLSGIFRDLLPLQTRLLADAALQAAQADEPLEMNFIRAHAIDYMEKMGTNIETAALRVFSNAEGAYGSNVNALVDSSAFGDEDELADAYEARKSFAYGVNGKASANPALLQQALKDVDVAYQNLESVELGVTTVDHYFDTLGGISRAVKRARGGQEAAVYIGDQTRGAAKVRTLADQVALETRSRSLNPKWFEGMLKHGAEGVRQIEAQVTNTMGWSATTGKVEPWVYQRLSETFVLDPDMRARLAELNSVASSRMANRLLEASDRNYWQPDAETLAALQEAADALEDRVEGVAAE</sequence>
<dbReference type="Pfam" id="PF11965">
    <property type="entry name" value="DUF3479"/>
    <property type="match status" value="1"/>
</dbReference>
<dbReference type="AlphaFoldDB" id="A0A1G8SJQ2"/>
<dbReference type="InterPro" id="IPR022571">
    <property type="entry name" value="Mg_chelatase_H_N"/>
</dbReference>
<comment type="pathway">
    <text evidence="8">Porphyrin-containing compound metabolism.</text>
</comment>
<dbReference type="STRING" id="490829.SAMN05421850_11222"/>
<evidence type="ECO:0000313" key="13">
    <source>
        <dbReference type="Proteomes" id="UP000199340"/>
    </source>
</evidence>
<feature type="domain" description="CobN/magnesium chelatase" evidence="10">
    <location>
        <begin position="177"/>
        <end position="764"/>
    </location>
</feature>
<dbReference type="RefSeq" id="WP_090030266.1">
    <property type="nucleotide sequence ID" value="NZ_FNEB01000012.1"/>
</dbReference>
<reference evidence="12 13" key="1">
    <citation type="submission" date="2016-10" db="EMBL/GenBank/DDBJ databases">
        <authorList>
            <person name="de Groot N.N."/>
        </authorList>
    </citation>
    <scope>NUCLEOTIDE SEQUENCE [LARGE SCALE GENOMIC DNA]</scope>
    <source>
        <strain evidence="12 13">DSM 28010</strain>
    </source>
</reference>
<evidence type="ECO:0000256" key="9">
    <source>
        <dbReference type="ARBA" id="ARBA00048693"/>
    </source>
</evidence>
<comment type="similarity">
    <text evidence="1">Belongs to the Mg-chelatase subunit H family.</text>
</comment>
<dbReference type="GO" id="GO:0015995">
    <property type="term" value="P:chlorophyll biosynthetic process"/>
    <property type="evidence" value="ECO:0007669"/>
    <property type="project" value="UniProtKB-KW"/>
</dbReference>
<evidence type="ECO:0000259" key="10">
    <source>
        <dbReference type="Pfam" id="PF02514"/>
    </source>
</evidence>
<dbReference type="GO" id="GO:0016851">
    <property type="term" value="F:magnesium chelatase activity"/>
    <property type="evidence" value="ECO:0007669"/>
    <property type="project" value="UniProtKB-EC"/>
</dbReference>
<dbReference type="PANTHER" id="PTHR44119:SF1">
    <property type="entry name" value="MAGNESIUM-CHELATASE SUBUNIT CHLH, CHLOROPLASTIC"/>
    <property type="match status" value="1"/>
</dbReference>
<keyword evidence="7" id="KW-0149">Chlorophyll biosynthesis</keyword>
<evidence type="ECO:0000256" key="5">
    <source>
        <dbReference type="ARBA" id="ARBA00022741"/>
    </source>
</evidence>
<evidence type="ECO:0000256" key="2">
    <source>
        <dbReference type="ARBA" id="ARBA00012825"/>
    </source>
</evidence>
<dbReference type="CDD" id="cd10150">
    <property type="entry name" value="CobN_like"/>
    <property type="match status" value="1"/>
</dbReference>
<comment type="catalytic activity">
    <reaction evidence="9">
        <text>protoporphyrin IX + Mg(2+) + ATP + H2O = Mg-protoporphyrin IX + ADP + phosphate + 3 H(+)</text>
        <dbReference type="Rhea" id="RHEA:13961"/>
        <dbReference type="ChEBI" id="CHEBI:15377"/>
        <dbReference type="ChEBI" id="CHEBI:15378"/>
        <dbReference type="ChEBI" id="CHEBI:18420"/>
        <dbReference type="ChEBI" id="CHEBI:30616"/>
        <dbReference type="ChEBI" id="CHEBI:43474"/>
        <dbReference type="ChEBI" id="CHEBI:57306"/>
        <dbReference type="ChEBI" id="CHEBI:60492"/>
        <dbReference type="ChEBI" id="CHEBI:456216"/>
        <dbReference type="EC" id="6.6.1.1"/>
    </reaction>
</comment>